<dbReference type="KEGG" id="mequ:KFV11_03805"/>
<dbReference type="EMBL" id="CP073809">
    <property type="protein sequence ID" value="UTH14494.1"/>
    <property type="molecule type" value="Genomic_DNA"/>
</dbReference>
<dbReference type="RefSeq" id="WP_149458183.1">
    <property type="nucleotide sequence ID" value="NZ_CP073809.1"/>
</dbReference>
<keyword evidence="3" id="KW-1185">Reference proteome</keyword>
<evidence type="ECO:0000313" key="1">
    <source>
        <dbReference type="EMBL" id="KAA1042632.1"/>
    </source>
</evidence>
<organism evidence="2 4">
    <name type="scientific">Macrococcus equipercicus</name>
    <dbReference type="NCBI Taxonomy" id="69967"/>
    <lineage>
        <taxon>Bacteria</taxon>
        <taxon>Bacillati</taxon>
        <taxon>Bacillota</taxon>
        <taxon>Bacilli</taxon>
        <taxon>Bacillales</taxon>
        <taxon>Staphylococcaceae</taxon>
        <taxon>Macrococcus</taxon>
    </lineage>
</organism>
<dbReference type="OrthoDB" id="9918069at2"/>
<dbReference type="Proteomes" id="UP001057381">
    <property type="component" value="Chromosome"/>
</dbReference>
<reference evidence="2" key="2">
    <citation type="submission" date="2021-04" db="EMBL/GenBank/DDBJ databases">
        <title>Complete Genome Sequences of Macrococcus spp. from dog and cattle.</title>
        <authorList>
            <person name="Schwendener S."/>
            <person name="Perreten V."/>
        </authorList>
    </citation>
    <scope>NUCLEOTIDE SEQUENCE</scope>
    <source>
        <strain evidence="2">Epi0143-OL</strain>
    </source>
</reference>
<gene>
    <name evidence="1" type="ORF">ERX35_001765</name>
    <name evidence="2" type="ORF">KFV11_03805</name>
</gene>
<evidence type="ECO:0000313" key="3">
    <source>
        <dbReference type="Proteomes" id="UP000295735"/>
    </source>
</evidence>
<proteinExistence type="predicted"/>
<protein>
    <submittedName>
        <fullName evidence="2">Uncharacterized protein</fullName>
    </submittedName>
</protein>
<name>A0A9Q9BRU2_9STAP</name>
<evidence type="ECO:0000313" key="4">
    <source>
        <dbReference type="Proteomes" id="UP001057381"/>
    </source>
</evidence>
<evidence type="ECO:0000313" key="2">
    <source>
        <dbReference type="EMBL" id="UTH14494.1"/>
    </source>
</evidence>
<sequence>MESEELKGLLIQSLESEKKTLQQLHMRDREIEKLKGLLIQSLESEKKSLQQLNMRDLEIDKLKKKVLLHERRMEKIKRQPVIKLLLKIKSFVKGLK</sequence>
<dbReference type="EMBL" id="SCWC02000001">
    <property type="protein sequence ID" value="KAA1042632.1"/>
    <property type="molecule type" value="Genomic_DNA"/>
</dbReference>
<dbReference type="Proteomes" id="UP000295735">
    <property type="component" value="Unassembled WGS sequence"/>
</dbReference>
<accession>A0A9Q9BRU2</accession>
<dbReference type="AlphaFoldDB" id="A0A9Q9BRU2"/>
<reference evidence="1 3" key="1">
    <citation type="submission" date="2019-09" db="EMBL/GenBank/DDBJ databases">
        <authorList>
            <person name="Mazhar S."/>
            <person name="Altermann E."/>
            <person name="Hill C."/>
            <person name="Mcauliffe O."/>
        </authorList>
    </citation>
    <scope>NUCLEOTIDE SEQUENCE [LARGE SCALE GENOMIC DNA]</scope>
    <source>
        <strain evidence="1 3">ATCC 51831</strain>
    </source>
</reference>